<dbReference type="InterPro" id="IPR012939">
    <property type="entry name" value="Glyco_hydro_92"/>
</dbReference>
<dbReference type="InterPro" id="IPR041371">
    <property type="entry name" value="GH92_N"/>
</dbReference>
<dbReference type="GO" id="GO:0030246">
    <property type="term" value="F:carbohydrate binding"/>
    <property type="evidence" value="ECO:0007669"/>
    <property type="project" value="InterPro"/>
</dbReference>
<dbReference type="PANTHER" id="PTHR12143">
    <property type="entry name" value="PEPTIDE N-GLYCANASE PNGASE -RELATED"/>
    <property type="match status" value="1"/>
</dbReference>
<organism evidence="4 5">
    <name type="scientific">Paremcibacter congregatus</name>
    <dbReference type="NCBI Taxonomy" id="2043170"/>
    <lineage>
        <taxon>Bacteria</taxon>
        <taxon>Pseudomonadati</taxon>
        <taxon>Pseudomonadota</taxon>
        <taxon>Alphaproteobacteria</taxon>
        <taxon>Emcibacterales</taxon>
        <taxon>Emcibacteraceae</taxon>
        <taxon>Paremcibacter</taxon>
    </lineage>
</organism>
<evidence type="ECO:0000259" key="2">
    <source>
        <dbReference type="Pfam" id="PF07971"/>
    </source>
</evidence>
<dbReference type="EMBL" id="PDEM01000007">
    <property type="protein sequence ID" value="PHZ86691.1"/>
    <property type="molecule type" value="Genomic_DNA"/>
</dbReference>
<dbReference type="Proteomes" id="UP000229730">
    <property type="component" value="Unassembled WGS sequence"/>
</dbReference>
<dbReference type="Pfam" id="PF17678">
    <property type="entry name" value="Glyco_hydro_92N"/>
    <property type="match status" value="1"/>
</dbReference>
<dbReference type="GO" id="GO:0006516">
    <property type="term" value="P:glycoprotein catabolic process"/>
    <property type="evidence" value="ECO:0007669"/>
    <property type="project" value="TreeGrafter"/>
</dbReference>
<dbReference type="NCBIfam" id="TIGR01180">
    <property type="entry name" value="aman2_put"/>
    <property type="match status" value="1"/>
</dbReference>
<dbReference type="RefSeq" id="WP_099471067.1">
    <property type="nucleotide sequence ID" value="NZ_CP041025.1"/>
</dbReference>
<dbReference type="OrthoDB" id="9804511at2"/>
<evidence type="ECO:0000313" key="5">
    <source>
        <dbReference type="Proteomes" id="UP000229730"/>
    </source>
</evidence>
<dbReference type="FunFam" id="1.20.1610.10:FF:000001">
    <property type="entry name" value="Putative alpha-1,2-mannosidase"/>
    <property type="match status" value="1"/>
</dbReference>
<gene>
    <name evidence="4" type="ORF">CRD36_01440</name>
</gene>
<feature type="region of interest" description="Disordered" evidence="1">
    <location>
        <begin position="763"/>
        <end position="782"/>
    </location>
</feature>
<feature type="domain" description="Glycosyl hydrolase family 92 N-terminal" evidence="3">
    <location>
        <begin position="26"/>
        <end position="291"/>
    </location>
</feature>
<reference evidence="4 5" key="1">
    <citation type="submission" date="2017-10" db="EMBL/GenBank/DDBJ databases">
        <title>Frigbacter circumglobatus gen. nov. sp. nov., isolated from sediment cultured in situ.</title>
        <authorList>
            <person name="Zhao Z."/>
        </authorList>
    </citation>
    <scope>NUCLEOTIDE SEQUENCE [LARGE SCALE GENOMIC DNA]</scope>
    <source>
        <strain evidence="4 5">ZYL</strain>
    </source>
</reference>
<dbReference type="InterPro" id="IPR005887">
    <property type="entry name" value="GH92_a_mannosidase_put"/>
</dbReference>
<dbReference type="GO" id="GO:0000224">
    <property type="term" value="F:peptide-N4-(N-acetyl-beta-glucosaminyl)asparagine amidase activity"/>
    <property type="evidence" value="ECO:0007669"/>
    <property type="project" value="TreeGrafter"/>
</dbReference>
<dbReference type="InterPro" id="IPR014718">
    <property type="entry name" value="GH-type_carb-bd"/>
</dbReference>
<dbReference type="Gene3D" id="1.20.1610.10">
    <property type="entry name" value="alpha-1,2-mannosidases domains"/>
    <property type="match status" value="1"/>
</dbReference>
<feature type="compositionally biased region" description="Polar residues" evidence="1">
    <location>
        <begin position="767"/>
        <end position="782"/>
    </location>
</feature>
<feature type="domain" description="Glycosyl hydrolase family 92" evidence="2">
    <location>
        <begin position="297"/>
        <end position="761"/>
    </location>
</feature>
<dbReference type="GO" id="GO:0005975">
    <property type="term" value="P:carbohydrate metabolic process"/>
    <property type="evidence" value="ECO:0007669"/>
    <property type="project" value="InterPro"/>
</dbReference>
<name>A0A2G4YWI2_9PROT</name>
<comment type="caution">
    <text evidence="4">The sequence shown here is derived from an EMBL/GenBank/DDBJ whole genome shotgun (WGS) entry which is preliminary data.</text>
</comment>
<dbReference type="AlphaFoldDB" id="A0A2G4YWI2"/>
<dbReference type="InParanoid" id="A0A2G4YWI2"/>
<keyword evidence="4" id="KW-0378">Hydrolase</keyword>
<evidence type="ECO:0000256" key="1">
    <source>
        <dbReference type="SAM" id="MobiDB-lite"/>
    </source>
</evidence>
<accession>A0A2G4YWI2</accession>
<dbReference type="SUPFAM" id="SSF48208">
    <property type="entry name" value="Six-hairpin glycosidases"/>
    <property type="match status" value="1"/>
</dbReference>
<dbReference type="InterPro" id="IPR008928">
    <property type="entry name" value="6-hairpin_glycosidase_sf"/>
</dbReference>
<dbReference type="Gene3D" id="1.20.1050.60">
    <property type="entry name" value="alpha-1,2-mannosidase"/>
    <property type="match status" value="1"/>
</dbReference>
<dbReference type="FunFam" id="1.20.1050.60:FF:000001">
    <property type="entry name" value="Putative alpha-1,2-mannosidase"/>
    <property type="match status" value="1"/>
</dbReference>
<keyword evidence="5" id="KW-1185">Reference proteome</keyword>
<dbReference type="GO" id="GO:0005829">
    <property type="term" value="C:cytosol"/>
    <property type="evidence" value="ECO:0007669"/>
    <property type="project" value="TreeGrafter"/>
</dbReference>
<dbReference type="Gene3D" id="2.70.98.10">
    <property type="match status" value="1"/>
</dbReference>
<dbReference type="FunFam" id="3.30.2080.10:FF:000001">
    <property type="entry name" value="Alpha-1,2-mannosidase subfamily"/>
    <property type="match status" value="1"/>
</dbReference>
<proteinExistence type="predicted"/>
<evidence type="ECO:0000259" key="3">
    <source>
        <dbReference type="Pfam" id="PF17678"/>
    </source>
</evidence>
<dbReference type="Pfam" id="PF07971">
    <property type="entry name" value="Glyco_hydro_92"/>
    <property type="match status" value="1"/>
</dbReference>
<sequence length="782" mass="88433">MMTLCPLAPQVLYAKDTPRDPENSQWVDPFIGTGGDGHTFPGAVTPFGMVQLSPDTANLYRGKDPQPEIYKHSAGYHYDDSTIIGFSHTHFSGTGHSDLGDLLIMPMIGEAHITAGTAEHPETGYRSRFDHDRETASPGYYAVDLLDYGIHAELTATDRASMHRYSFSRGEEAHVMLDLTTSMYNFDNKVIWSDVRILDKQTLLIHRSTNGWANNRPMYFAVRFSRPFTDIDLHNLDNKRYRCNGCLDKKNNRPSTINNPDEPYAAGKAIKILAHFTEPTREPLLIKVGQSAVSYANAMENLDTEIDHWDFDRVRAETKKKWDTQLSVINMKGTDSQKRQVYTALYHALQAPHIYQDVNGEYLGLNGTIQKATDHTNYTLFSLWDTYRALHPLLTYVAPDRVPDMIQSMLLHYQQSYNNMLPIWSFQAHETWTMIGYHAVSVISDAYLKGIRGFDIDLAKQAILDTANHPSYDAIPAYKKYGYVPMDKLAESVSITLEYAYDDWTIARLFEELGDDETAQEFYGRATSYKNLFDPRVKFMRGKDSQGKWNPDFDPEEAKLMGPFTEGSSFQYSFYVPHDIAGLIDLMGGDTPFIERLDTLFTKELDHEKIKEHEDIAGLIGQYAHGNEPSHHIAYLYNYAGQPWRTQARIRQIMDTLSSDKPDGLAGNDDVGQMSAWYIFSSMGFYPVAPGDLSYAIGAPQVPEISLTLQNGKHFGVTASNLSETHKYIASATLNGAPLNRSYITHQDIMAGGQLHFEMSDKPNKAWATQQDQRPPSLSVNR</sequence>
<evidence type="ECO:0000313" key="4">
    <source>
        <dbReference type="EMBL" id="PHZ86691.1"/>
    </source>
</evidence>
<dbReference type="PANTHER" id="PTHR12143:SF39">
    <property type="entry name" value="SECRETED PROTEIN"/>
    <property type="match status" value="1"/>
</dbReference>
<dbReference type="InterPro" id="IPR050883">
    <property type="entry name" value="PNGase"/>
</dbReference>
<protein>
    <submittedName>
        <fullName evidence="4">Sugar hydrolase</fullName>
    </submittedName>
</protein>
<dbReference type="Gene3D" id="3.30.2080.10">
    <property type="entry name" value="GH92 mannosidase domain"/>
    <property type="match status" value="1"/>
</dbReference>